<accession>A0A0V0S020</accession>
<comment type="caution">
    <text evidence="1">The sequence shown here is derived from an EMBL/GenBank/DDBJ whole genome shotgun (WGS) entry which is preliminary data.</text>
</comment>
<dbReference type="Proteomes" id="UP000054630">
    <property type="component" value="Unassembled WGS sequence"/>
</dbReference>
<dbReference type="AlphaFoldDB" id="A0A0V0S020"/>
<reference evidence="1 2" key="1">
    <citation type="submission" date="2015-01" db="EMBL/GenBank/DDBJ databases">
        <title>Evolution of Trichinella species and genotypes.</title>
        <authorList>
            <person name="Korhonen P.K."/>
            <person name="Edoardo P."/>
            <person name="Giuseppe L.R."/>
            <person name="Gasser R.B."/>
        </authorList>
    </citation>
    <scope>NUCLEOTIDE SEQUENCE [LARGE SCALE GENOMIC DNA]</scope>
    <source>
        <strain evidence="1">ISS37</strain>
    </source>
</reference>
<protein>
    <submittedName>
        <fullName evidence="1">Uncharacterized protein</fullName>
    </submittedName>
</protein>
<organism evidence="1 2">
    <name type="scientific">Trichinella nelsoni</name>
    <dbReference type="NCBI Taxonomy" id="6336"/>
    <lineage>
        <taxon>Eukaryota</taxon>
        <taxon>Metazoa</taxon>
        <taxon>Ecdysozoa</taxon>
        <taxon>Nematoda</taxon>
        <taxon>Enoplea</taxon>
        <taxon>Dorylaimia</taxon>
        <taxon>Trichinellida</taxon>
        <taxon>Trichinellidae</taxon>
        <taxon>Trichinella</taxon>
    </lineage>
</organism>
<dbReference type="EMBL" id="JYDL01000053">
    <property type="protein sequence ID" value="KRX20018.1"/>
    <property type="molecule type" value="Genomic_DNA"/>
</dbReference>
<proteinExistence type="predicted"/>
<keyword evidence="2" id="KW-1185">Reference proteome</keyword>
<sequence>MANSGNDHDRRLEGEDGGRPILFRAASIGCAVVAKPWNVGSDVGAGDDGSEDWTRAPRGIGGSYTAYYENAERPSRAMRLILDERAL</sequence>
<name>A0A0V0S020_9BILA</name>
<evidence type="ECO:0000313" key="2">
    <source>
        <dbReference type="Proteomes" id="UP000054630"/>
    </source>
</evidence>
<gene>
    <name evidence="1" type="ORF">T07_10782</name>
</gene>
<evidence type="ECO:0000313" key="1">
    <source>
        <dbReference type="EMBL" id="KRX20018.1"/>
    </source>
</evidence>